<keyword evidence="1" id="KW-0175">Coiled coil</keyword>
<feature type="non-terminal residue" evidence="2">
    <location>
        <position position="1"/>
    </location>
</feature>
<dbReference type="Proteomes" id="UP000237271">
    <property type="component" value="Unassembled WGS sequence"/>
</dbReference>
<gene>
    <name evidence="2" type="ORF">PHPALM_11219</name>
</gene>
<comment type="caution">
    <text evidence="2">The sequence shown here is derived from an EMBL/GenBank/DDBJ whole genome shotgun (WGS) entry which is preliminary data.</text>
</comment>
<reference evidence="2 3" key="1">
    <citation type="journal article" date="2017" name="Genome Biol. Evol.">
        <title>Phytophthora megakarya and P. palmivora, closely related causal agents of cacao black pod rot, underwent increases in genome sizes and gene numbers by different mechanisms.</title>
        <authorList>
            <person name="Ali S.S."/>
            <person name="Shao J."/>
            <person name="Lary D.J."/>
            <person name="Kronmiller B."/>
            <person name="Shen D."/>
            <person name="Strem M.D."/>
            <person name="Amoako-Attah I."/>
            <person name="Akrofi A.Y."/>
            <person name="Begoude B.A."/>
            <person name="Ten Hoopen G.M."/>
            <person name="Coulibaly K."/>
            <person name="Kebe B.I."/>
            <person name="Melnick R.L."/>
            <person name="Guiltinan M.J."/>
            <person name="Tyler B.M."/>
            <person name="Meinhardt L.W."/>
            <person name="Bailey B.A."/>
        </authorList>
    </citation>
    <scope>NUCLEOTIDE SEQUENCE [LARGE SCALE GENOMIC DNA]</scope>
    <source>
        <strain evidence="3">sbr112.9</strain>
    </source>
</reference>
<dbReference type="OrthoDB" id="118080at2759"/>
<proteinExistence type="predicted"/>
<protein>
    <submittedName>
        <fullName evidence="2">Uncharacterized protein</fullName>
    </submittedName>
</protein>
<accession>A0A2P4Y2W4</accession>
<evidence type="ECO:0000313" key="2">
    <source>
        <dbReference type="EMBL" id="POM72121.1"/>
    </source>
</evidence>
<sequence length="157" mass="17843">EVEALLKQIALAKQKELRLRVEKKRIRDELGQLQAVGGHYTGTLWSREEQTQKQLVEVRRAKEQLQTQKQAEEEKFAKLSDNLKEQELKFRKRVTSPFQQTAATVVAQRNEGSNQTDNADTLLQVTVPVVADGKHESMSQLLPPGTCSLAVFRFSKN</sequence>
<dbReference type="AlphaFoldDB" id="A0A2P4Y2W4"/>
<keyword evidence="3" id="KW-1185">Reference proteome</keyword>
<organism evidence="2 3">
    <name type="scientific">Phytophthora palmivora</name>
    <dbReference type="NCBI Taxonomy" id="4796"/>
    <lineage>
        <taxon>Eukaryota</taxon>
        <taxon>Sar</taxon>
        <taxon>Stramenopiles</taxon>
        <taxon>Oomycota</taxon>
        <taxon>Peronosporomycetes</taxon>
        <taxon>Peronosporales</taxon>
        <taxon>Peronosporaceae</taxon>
        <taxon>Phytophthora</taxon>
    </lineage>
</organism>
<evidence type="ECO:0000256" key="1">
    <source>
        <dbReference type="SAM" id="Coils"/>
    </source>
</evidence>
<name>A0A2P4Y2W4_9STRA</name>
<feature type="coiled-coil region" evidence="1">
    <location>
        <begin position="48"/>
        <end position="89"/>
    </location>
</feature>
<evidence type="ECO:0000313" key="3">
    <source>
        <dbReference type="Proteomes" id="UP000237271"/>
    </source>
</evidence>
<dbReference type="EMBL" id="NCKW01006234">
    <property type="protein sequence ID" value="POM72121.1"/>
    <property type="molecule type" value="Genomic_DNA"/>
</dbReference>